<sequence>MRLSCWLINFCRHSNLHGVMLLNCDLSSRTLSVAKVVSMGDIFIATSLGVSSAGHLWMVTGASNILGSNFTTLARVKVLAGFQMSSNPESSENEPVMLEDTNIPGGEKVLEKLLGSLY</sequence>
<evidence type="ECO:0000313" key="1">
    <source>
        <dbReference type="EMBL" id="KAJ4954455.1"/>
    </source>
</evidence>
<dbReference type="OrthoDB" id="1720565at2759"/>
<reference evidence="1" key="1">
    <citation type="journal article" date="2023" name="Plant J.">
        <title>The genome of the king protea, Protea cynaroides.</title>
        <authorList>
            <person name="Chang J."/>
            <person name="Duong T.A."/>
            <person name="Schoeman C."/>
            <person name="Ma X."/>
            <person name="Roodt D."/>
            <person name="Barker N."/>
            <person name="Li Z."/>
            <person name="Van de Peer Y."/>
            <person name="Mizrachi E."/>
        </authorList>
    </citation>
    <scope>NUCLEOTIDE SEQUENCE</scope>
    <source>
        <tissue evidence="1">Young leaves</tissue>
    </source>
</reference>
<comment type="caution">
    <text evidence="1">The sequence shown here is derived from an EMBL/GenBank/DDBJ whole genome shotgun (WGS) entry which is preliminary data.</text>
</comment>
<organism evidence="1 2">
    <name type="scientific">Protea cynaroides</name>
    <dbReference type="NCBI Taxonomy" id="273540"/>
    <lineage>
        <taxon>Eukaryota</taxon>
        <taxon>Viridiplantae</taxon>
        <taxon>Streptophyta</taxon>
        <taxon>Embryophyta</taxon>
        <taxon>Tracheophyta</taxon>
        <taxon>Spermatophyta</taxon>
        <taxon>Magnoliopsida</taxon>
        <taxon>Proteales</taxon>
        <taxon>Proteaceae</taxon>
        <taxon>Protea</taxon>
    </lineage>
</organism>
<evidence type="ECO:0000313" key="2">
    <source>
        <dbReference type="Proteomes" id="UP001141806"/>
    </source>
</evidence>
<name>A0A9Q0JXR9_9MAGN</name>
<accession>A0A9Q0JXR9</accession>
<keyword evidence="2" id="KW-1185">Reference proteome</keyword>
<dbReference type="AlphaFoldDB" id="A0A9Q0JXR9"/>
<dbReference type="EMBL" id="JAMYWD010000011">
    <property type="protein sequence ID" value="KAJ4954455.1"/>
    <property type="molecule type" value="Genomic_DNA"/>
</dbReference>
<protein>
    <submittedName>
        <fullName evidence="1">Uncharacterized protein</fullName>
    </submittedName>
</protein>
<dbReference type="Proteomes" id="UP001141806">
    <property type="component" value="Unassembled WGS sequence"/>
</dbReference>
<gene>
    <name evidence="1" type="ORF">NE237_011238</name>
</gene>
<proteinExistence type="predicted"/>